<sequence length="187" mass="20861">MTALAELTDHYRWMARYNRWFNQRLFGAAASLNDAERKRDRGAFFGSIHATLNHIMVGDKIWLGRLRAQGAPFDALPAEVVHLSEFRGLGMTLFDDFHALCKHREAMDAAIEDMAAALSPEAVSRPMRYANTQGHAREHPIWQALSHLFNHQTHHRGQVTTLLMQAGIDPGVTDLIALVNPPGAAVS</sequence>
<protein>
    <submittedName>
        <fullName evidence="4">Damage-inducible protein DinB</fullName>
    </submittedName>
</protein>
<gene>
    <name evidence="4" type="ORF">C1704_13660</name>
</gene>
<evidence type="ECO:0000313" key="5">
    <source>
        <dbReference type="Proteomes" id="UP000238605"/>
    </source>
</evidence>
<evidence type="ECO:0000256" key="3">
    <source>
        <dbReference type="PIRSR" id="PIRSR607837-1"/>
    </source>
</evidence>
<dbReference type="PANTHER" id="PTHR37302">
    <property type="entry name" value="SLR1116 PROTEIN"/>
    <property type="match status" value="1"/>
</dbReference>
<reference evidence="4 5" key="1">
    <citation type="submission" date="2018-02" db="EMBL/GenBank/DDBJ databases">
        <title>Reclassifiation of [Polyangium] brachysporum DSM 7029 as Guopingzhaonella breviflexa gen. nov., sp. nov., a member of the family Comamonadaceae.</title>
        <authorList>
            <person name="Tang B."/>
        </authorList>
    </citation>
    <scope>NUCLEOTIDE SEQUENCE [LARGE SCALE GENOMIC DNA]</scope>
    <source>
        <strain evidence="4 5">BCRC 80649</strain>
    </source>
</reference>
<feature type="binding site" evidence="3">
    <location>
        <position position="54"/>
    </location>
    <ligand>
        <name>a divalent metal cation</name>
        <dbReference type="ChEBI" id="CHEBI:60240"/>
    </ligand>
</feature>
<proteinExistence type="inferred from homology"/>
<dbReference type="OrthoDB" id="9807509at2"/>
<dbReference type="Proteomes" id="UP000238605">
    <property type="component" value="Unassembled WGS sequence"/>
</dbReference>
<name>A0A2S5SSJ1_9BURK</name>
<feature type="binding site" evidence="3">
    <location>
        <position position="155"/>
    </location>
    <ligand>
        <name>a divalent metal cation</name>
        <dbReference type="ChEBI" id="CHEBI:60240"/>
    </ligand>
</feature>
<evidence type="ECO:0000256" key="2">
    <source>
        <dbReference type="ARBA" id="ARBA00022723"/>
    </source>
</evidence>
<comment type="similarity">
    <text evidence="1">Belongs to the DinB family.</text>
</comment>
<dbReference type="SUPFAM" id="SSF109854">
    <property type="entry name" value="DinB/YfiT-like putative metalloenzymes"/>
    <property type="match status" value="1"/>
</dbReference>
<evidence type="ECO:0000313" key="4">
    <source>
        <dbReference type="EMBL" id="PPE65669.1"/>
    </source>
</evidence>
<dbReference type="GO" id="GO:0046872">
    <property type="term" value="F:metal ion binding"/>
    <property type="evidence" value="ECO:0007669"/>
    <property type="project" value="UniProtKB-KW"/>
</dbReference>
<dbReference type="PANTHER" id="PTHR37302:SF1">
    <property type="entry name" value="PROTEIN DINB"/>
    <property type="match status" value="1"/>
</dbReference>
<dbReference type="EMBL" id="PSNX01000012">
    <property type="protein sequence ID" value="PPE65669.1"/>
    <property type="molecule type" value="Genomic_DNA"/>
</dbReference>
<dbReference type="InterPro" id="IPR034660">
    <property type="entry name" value="DinB/YfiT-like"/>
</dbReference>
<feature type="binding site" evidence="3">
    <location>
        <position position="151"/>
    </location>
    <ligand>
        <name>a divalent metal cation</name>
        <dbReference type="ChEBI" id="CHEBI:60240"/>
    </ligand>
</feature>
<accession>A0A2S5SSJ1</accession>
<comment type="caution">
    <text evidence="4">The sequence shown here is derived from an EMBL/GenBank/DDBJ whole genome shotgun (WGS) entry which is preliminary data.</text>
</comment>
<dbReference type="InterPro" id="IPR007837">
    <property type="entry name" value="DinB"/>
</dbReference>
<dbReference type="Pfam" id="PF05163">
    <property type="entry name" value="DinB"/>
    <property type="match status" value="1"/>
</dbReference>
<dbReference type="AlphaFoldDB" id="A0A2S5SSJ1"/>
<organism evidence="4 5">
    <name type="scientific">Caldimonas caldifontis</name>
    <dbReference type="NCBI Taxonomy" id="1452508"/>
    <lineage>
        <taxon>Bacteria</taxon>
        <taxon>Pseudomonadati</taxon>
        <taxon>Pseudomonadota</taxon>
        <taxon>Betaproteobacteria</taxon>
        <taxon>Burkholderiales</taxon>
        <taxon>Sphaerotilaceae</taxon>
        <taxon>Caldimonas</taxon>
    </lineage>
</organism>
<dbReference type="Gene3D" id="1.20.120.450">
    <property type="entry name" value="dinb family like domain"/>
    <property type="match status" value="1"/>
</dbReference>
<keyword evidence="2 3" id="KW-0479">Metal-binding</keyword>
<evidence type="ECO:0000256" key="1">
    <source>
        <dbReference type="ARBA" id="ARBA00008635"/>
    </source>
</evidence>
<keyword evidence="5" id="KW-1185">Reference proteome</keyword>